<gene>
    <name evidence="1" type="ORF">Q31b_25850</name>
</gene>
<name>A0A5C6E4W6_9BACT</name>
<sequence length="288" mass="32653">MPRNLWTLFSVLVACAWIFPVSVIGDESPNGKVSEIVAFCERFRTEFQPTVLKTFRIDPDSKRRVAPDASSTSYFSFDGCVSGDKLSIVGENSSYMFKLRRESVDDHWSLYKSRSKEFASENVGECAPVQDSVILARQLQHEPLNVNHLPLDVLLTQQGTIIEEWNERKNGQLEVKVSINDSKSETDDGLPIIFEQITIQFHPRETGWIPMQYEGITSGGVKLGTTRSDVRQVLGAMIPTKSTSYIERPDGSRTELRAFEFAWFDSPVPRERFHLPAYGLHYVNLNGK</sequence>
<comment type="caution">
    <text evidence="1">The sequence shown here is derived from an EMBL/GenBank/DDBJ whole genome shotgun (WGS) entry which is preliminary data.</text>
</comment>
<dbReference type="AlphaFoldDB" id="A0A5C6E4W6"/>
<proteinExistence type="predicted"/>
<keyword evidence="2" id="KW-1185">Reference proteome</keyword>
<protein>
    <submittedName>
        <fullName evidence="1">Uncharacterized protein</fullName>
    </submittedName>
</protein>
<evidence type="ECO:0000313" key="2">
    <source>
        <dbReference type="Proteomes" id="UP000315471"/>
    </source>
</evidence>
<dbReference type="PROSITE" id="PS51257">
    <property type="entry name" value="PROKAR_LIPOPROTEIN"/>
    <property type="match status" value="1"/>
</dbReference>
<accession>A0A5C6E4W6</accession>
<reference evidence="1 2" key="1">
    <citation type="submission" date="2019-02" db="EMBL/GenBank/DDBJ databases">
        <title>Deep-cultivation of Planctomycetes and their phenomic and genomic characterization uncovers novel biology.</title>
        <authorList>
            <person name="Wiegand S."/>
            <person name="Jogler M."/>
            <person name="Boedeker C."/>
            <person name="Pinto D."/>
            <person name="Vollmers J."/>
            <person name="Rivas-Marin E."/>
            <person name="Kohn T."/>
            <person name="Peeters S.H."/>
            <person name="Heuer A."/>
            <person name="Rast P."/>
            <person name="Oberbeckmann S."/>
            <person name="Bunk B."/>
            <person name="Jeske O."/>
            <person name="Meyerdierks A."/>
            <person name="Storesund J.E."/>
            <person name="Kallscheuer N."/>
            <person name="Luecker S."/>
            <person name="Lage O.M."/>
            <person name="Pohl T."/>
            <person name="Merkel B.J."/>
            <person name="Hornburger P."/>
            <person name="Mueller R.-W."/>
            <person name="Bruemmer F."/>
            <person name="Labrenz M."/>
            <person name="Spormann A.M."/>
            <person name="Op Den Camp H."/>
            <person name="Overmann J."/>
            <person name="Amann R."/>
            <person name="Jetten M.S.M."/>
            <person name="Mascher T."/>
            <person name="Medema M.H."/>
            <person name="Devos D.P."/>
            <person name="Kaster A.-K."/>
            <person name="Ovreas L."/>
            <person name="Rohde M."/>
            <person name="Galperin M.Y."/>
            <person name="Jogler C."/>
        </authorList>
    </citation>
    <scope>NUCLEOTIDE SEQUENCE [LARGE SCALE GENOMIC DNA]</scope>
    <source>
        <strain evidence="1 2">Q31b</strain>
    </source>
</reference>
<dbReference type="RefSeq" id="WP_146599949.1">
    <property type="nucleotide sequence ID" value="NZ_SJPY01000003.1"/>
</dbReference>
<dbReference type="Proteomes" id="UP000315471">
    <property type="component" value="Unassembled WGS sequence"/>
</dbReference>
<dbReference type="EMBL" id="SJPY01000003">
    <property type="protein sequence ID" value="TWU43544.1"/>
    <property type="molecule type" value="Genomic_DNA"/>
</dbReference>
<evidence type="ECO:0000313" key="1">
    <source>
        <dbReference type="EMBL" id="TWU43544.1"/>
    </source>
</evidence>
<organism evidence="1 2">
    <name type="scientific">Novipirellula aureliae</name>
    <dbReference type="NCBI Taxonomy" id="2527966"/>
    <lineage>
        <taxon>Bacteria</taxon>
        <taxon>Pseudomonadati</taxon>
        <taxon>Planctomycetota</taxon>
        <taxon>Planctomycetia</taxon>
        <taxon>Pirellulales</taxon>
        <taxon>Pirellulaceae</taxon>
        <taxon>Novipirellula</taxon>
    </lineage>
</organism>